<gene>
    <name evidence="1" type="ORF">DW243_01140</name>
</gene>
<dbReference type="AlphaFoldDB" id="A0A414UZH4"/>
<evidence type="ECO:0000313" key="2">
    <source>
        <dbReference type="Proteomes" id="UP000283981"/>
    </source>
</evidence>
<name>A0A414UZH4_MEDGN</name>
<protein>
    <submittedName>
        <fullName evidence="1">Phage tail protein</fullName>
    </submittedName>
</protein>
<accession>A0A414UZH4</accession>
<sequence length="113" mass="13495">MTVFEKIIEAIRPFGYPYTAGVYEGKEKRWFTFNFSDDYGDAYADDTPQSVIVEVQIHFFLPYEEDFTRVKNKIRNAIFRQGFTFPEIHILEDENPDIRHLVFECKIEEREGE</sequence>
<dbReference type="Proteomes" id="UP000283981">
    <property type="component" value="Unassembled WGS sequence"/>
</dbReference>
<dbReference type="EMBL" id="QRIS01000002">
    <property type="protein sequence ID" value="RHG88233.1"/>
    <property type="molecule type" value="Genomic_DNA"/>
</dbReference>
<evidence type="ECO:0000313" key="1">
    <source>
        <dbReference type="EMBL" id="RHG88233.1"/>
    </source>
</evidence>
<comment type="caution">
    <text evidence="1">The sequence shown here is derived from an EMBL/GenBank/DDBJ whole genome shotgun (WGS) entry which is preliminary data.</text>
</comment>
<organism evidence="1 2">
    <name type="scientific">Mediterraneibacter gnavus</name>
    <name type="common">Ruminococcus gnavus</name>
    <dbReference type="NCBI Taxonomy" id="33038"/>
    <lineage>
        <taxon>Bacteria</taxon>
        <taxon>Bacillati</taxon>
        <taxon>Bacillota</taxon>
        <taxon>Clostridia</taxon>
        <taxon>Lachnospirales</taxon>
        <taxon>Lachnospiraceae</taxon>
        <taxon>Mediterraneibacter</taxon>
    </lineage>
</organism>
<reference evidence="1 2" key="1">
    <citation type="submission" date="2018-08" db="EMBL/GenBank/DDBJ databases">
        <title>A genome reference for cultivated species of the human gut microbiota.</title>
        <authorList>
            <person name="Zou Y."/>
            <person name="Xue W."/>
            <person name="Luo G."/>
        </authorList>
    </citation>
    <scope>NUCLEOTIDE SEQUENCE [LARGE SCALE GENOMIC DNA]</scope>
    <source>
        <strain evidence="1 2">AM21-18</strain>
    </source>
</reference>
<proteinExistence type="predicted"/>
<dbReference type="RefSeq" id="WP_009244649.1">
    <property type="nucleotide sequence ID" value="NZ_CABKQB010000004.1"/>
</dbReference>